<dbReference type="Proteomes" id="UP000069697">
    <property type="component" value="Unassembled WGS sequence"/>
</dbReference>
<reference evidence="1 2" key="1">
    <citation type="journal article" date="2016" name="Genome Announc.">
        <title>Draft Genome Sequence of Paenibacillus amylolyticus Heshi-A3, Isolated from Fermented Rice Bran in a Japanese Fermented Seafood Dish.</title>
        <authorList>
            <person name="Akuzawa S."/>
            <person name="Nagaoka J."/>
            <person name="Kanekatsu M."/>
            <person name="Kubota E."/>
            <person name="Ohtake R."/>
            <person name="Suzuki T."/>
            <person name="Kanesaki Y."/>
        </authorList>
    </citation>
    <scope>NUCLEOTIDE SEQUENCE [LARGE SCALE GENOMIC DNA]</scope>
    <source>
        <strain evidence="1 2">Heshi-A3</strain>
    </source>
</reference>
<dbReference type="EMBL" id="BCNV01000001">
    <property type="protein sequence ID" value="GAS82361.1"/>
    <property type="molecule type" value="Genomic_DNA"/>
</dbReference>
<comment type="caution">
    <text evidence="1">The sequence shown here is derived from an EMBL/GenBank/DDBJ whole genome shotgun (WGS) entry which is preliminary data.</text>
</comment>
<reference evidence="2" key="2">
    <citation type="submission" date="2016-01" db="EMBL/GenBank/DDBJ databases">
        <title>Draft Genome Sequence of Paenibacillus amylolyticus Heshi-A3 that Was Isolated from Fermented Rice Bran with Aging Salted Mackerel, Which Was Named Heshiko as Traditional Fermented Seafood in Japan.</title>
        <authorList>
            <person name="Akuzawa S."/>
            <person name="Nakagawa J."/>
            <person name="Kanekatsu T."/>
            <person name="Kubota E."/>
            <person name="Ohtake R."/>
            <person name="Suzuki T."/>
            <person name="Kanesaki Y."/>
        </authorList>
    </citation>
    <scope>NUCLEOTIDE SEQUENCE [LARGE SCALE GENOMIC DNA]</scope>
    <source>
        <strain evidence="2">Heshi-A3</strain>
    </source>
</reference>
<dbReference type="AlphaFoldDB" id="A0A100VMB2"/>
<name>A0A100VMB2_PAEAM</name>
<organism evidence="1 2">
    <name type="scientific">Paenibacillus amylolyticus</name>
    <dbReference type="NCBI Taxonomy" id="1451"/>
    <lineage>
        <taxon>Bacteria</taxon>
        <taxon>Bacillati</taxon>
        <taxon>Bacillota</taxon>
        <taxon>Bacilli</taxon>
        <taxon>Bacillales</taxon>
        <taxon>Paenibacillaceae</taxon>
        <taxon>Paenibacillus</taxon>
    </lineage>
</organism>
<evidence type="ECO:0000313" key="2">
    <source>
        <dbReference type="Proteomes" id="UP000069697"/>
    </source>
</evidence>
<accession>A0A100VMB2</accession>
<protein>
    <submittedName>
        <fullName evidence="1">Uncharacterized protein</fullName>
    </submittedName>
</protein>
<evidence type="ECO:0000313" key="1">
    <source>
        <dbReference type="EMBL" id="GAS82361.1"/>
    </source>
</evidence>
<sequence>MNTYRVLQTDTEFLVAALSQTRVSVWFVLPERERIMDYGGLLEAYSDVSVKIAGNRYFRDKFEFRAERGR</sequence>
<proteinExistence type="predicted"/>
<gene>
    <name evidence="1" type="ORF">PAHA3_2435</name>
</gene>